<gene>
    <name evidence="7" type="primary">Znf382</name>
    <name evidence="7" type="ORF">GALDEA_R09122</name>
</gene>
<organism evidence="7 8">
    <name type="scientific">Galbula dea</name>
    <dbReference type="NCBI Taxonomy" id="1109041"/>
    <lineage>
        <taxon>Eukaryota</taxon>
        <taxon>Metazoa</taxon>
        <taxon>Chordata</taxon>
        <taxon>Craniata</taxon>
        <taxon>Vertebrata</taxon>
        <taxon>Euteleostomi</taxon>
        <taxon>Archelosauria</taxon>
        <taxon>Archosauria</taxon>
        <taxon>Dinosauria</taxon>
        <taxon>Saurischia</taxon>
        <taxon>Theropoda</taxon>
        <taxon>Coelurosauria</taxon>
        <taxon>Aves</taxon>
        <taxon>Neognathae</taxon>
        <taxon>Neoaves</taxon>
        <taxon>Telluraves</taxon>
        <taxon>Coraciimorphae</taxon>
        <taxon>Piciformes</taxon>
        <taxon>Galbulidae</taxon>
        <taxon>Galbula</taxon>
    </lineage>
</organism>
<dbReference type="InterPro" id="IPR036236">
    <property type="entry name" value="Znf_C2H2_sf"/>
</dbReference>
<name>A0A7K9SYD9_9PICI</name>
<evidence type="ECO:0000256" key="2">
    <source>
        <dbReference type="ARBA" id="ARBA00022737"/>
    </source>
</evidence>
<dbReference type="SMART" id="SM00355">
    <property type="entry name" value="ZnF_C2H2"/>
    <property type="match status" value="1"/>
</dbReference>
<sequence length="54" mass="6436">FRRRSHLLDHQHTHTGEKPYQCSQCGMCFGDRSALRHHHRQHTGEKPYECGKSY</sequence>
<evidence type="ECO:0000256" key="5">
    <source>
        <dbReference type="PROSITE-ProRule" id="PRU00042"/>
    </source>
</evidence>
<dbReference type="Gene3D" id="3.30.160.60">
    <property type="entry name" value="Classic Zinc Finger"/>
    <property type="match status" value="2"/>
</dbReference>
<evidence type="ECO:0000259" key="6">
    <source>
        <dbReference type="PROSITE" id="PS50157"/>
    </source>
</evidence>
<keyword evidence="2" id="KW-0677">Repeat</keyword>
<protein>
    <submittedName>
        <fullName evidence="7">ZN382 protein</fullName>
    </submittedName>
</protein>
<proteinExistence type="predicted"/>
<feature type="domain" description="C2H2-type" evidence="6">
    <location>
        <begin position="1"/>
        <end position="19"/>
    </location>
</feature>
<feature type="domain" description="C2H2-type" evidence="6">
    <location>
        <begin position="20"/>
        <end position="47"/>
    </location>
</feature>
<keyword evidence="1" id="KW-0479">Metal-binding</keyword>
<dbReference type="FunFam" id="3.30.160.60:FF:002343">
    <property type="entry name" value="Zinc finger protein 33A"/>
    <property type="match status" value="1"/>
</dbReference>
<keyword evidence="8" id="KW-1185">Reference proteome</keyword>
<dbReference type="PANTHER" id="PTHR23226:SF379">
    <property type="entry name" value="C2H2-TYPE DOMAIN-CONTAINING PROTEIN"/>
    <property type="match status" value="1"/>
</dbReference>
<dbReference type="PROSITE" id="PS50157">
    <property type="entry name" value="ZINC_FINGER_C2H2_2"/>
    <property type="match status" value="2"/>
</dbReference>
<comment type="caution">
    <text evidence="7">The sequence shown here is derived from an EMBL/GenBank/DDBJ whole genome shotgun (WGS) entry which is preliminary data.</text>
</comment>
<dbReference type="EMBL" id="VWZX01005609">
    <property type="protein sequence ID" value="NXI41277.1"/>
    <property type="molecule type" value="Genomic_DNA"/>
</dbReference>
<evidence type="ECO:0000313" key="7">
    <source>
        <dbReference type="EMBL" id="NXI41277.1"/>
    </source>
</evidence>
<dbReference type="InterPro" id="IPR013087">
    <property type="entry name" value="Znf_C2H2_type"/>
</dbReference>
<keyword evidence="3 5" id="KW-0863">Zinc-finger</keyword>
<evidence type="ECO:0000256" key="4">
    <source>
        <dbReference type="ARBA" id="ARBA00022833"/>
    </source>
</evidence>
<dbReference type="PANTHER" id="PTHR23226">
    <property type="entry name" value="ZINC FINGER AND SCAN DOMAIN-CONTAINING"/>
    <property type="match status" value="1"/>
</dbReference>
<dbReference type="AlphaFoldDB" id="A0A7K9SYD9"/>
<evidence type="ECO:0000313" key="8">
    <source>
        <dbReference type="Proteomes" id="UP000566440"/>
    </source>
</evidence>
<dbReference type="GO" id="GO:0008270">
    <property type="term" value="F:zinc ion binding"/>
    <property type="evidence" value="ECO:0007669"/>
    <property type="project" value="UniProtKB-KW"/>
</dbReference>
<evidence type="ECO:0000256" key="1">
    <source>
        <dbReference type="ARBA" id="ARBA00022723"/>
    </source>
</evidence>
<feature type="non-terminal residue" evidence="7">
    <location>
        <position position="1"/>
    </location>
</feature>
<dbReference type="Proteomes" id="UP000566440">
    <property type="component" value="Unassembled WGS sequence"/>
</dbReference>
<feature type="non-terminal residue" evidence="7">
    <location>
        <position position="54"/>
    </location>
</feature>
<dbReference type="SUPFAM" id="SSF57667">
    <property type="entry name" value="beta-beta-alpha zinc fingers"/>
    <property type="match status" value="1"/>
</dbReference>
<dbReference type="PROSITE" id="PS00028">
    <property type="entry name" value="ZINC_FINGER_C2H2_1"/>
    <property type="match status" value="1"/>
</dbReference>
<dbReference type="OrthoDB" id="9439903at2759"/>
<accession>A0A7K9SYD9</accession>
<evidence type="ECO:0000256" key="3">
    <source>
        <dbReference type="ARBA" id="ARBA00022771"/>
    </source>
</evidence>
<dbReference type="GO" id="GO:0000978">
    <property type="term" value="F:RNA polymerase II cis-regulatory region sequence-specific DNA binding"/>
    <property type="evidence" value="ECO:0007669"/>
    <property type="project" value="TreeGrafter"/>
</dbReference>
<keyword evidence="4" id="KW-0862">Zinc</keyword>
<reference evidence="7 8" key="1">
    <citation type="submission" date="2019-09" db="EMBL/GenBank/DDBJ databases">
        <title>Bird 10,000 Genomes (B10K) Project - Family phase.</title>
        <authorList>
            <person name="Zhang G."/>
        </authorList>
    </citation>
    <scope>NUCLEOTIDE SEQUENCE [LARGE SCALE GENOMIC DNA]</scope>
    <source>
        <strain evidence="7">B10K-DU-001-62</strain>
        <tissue evidence="7">Muscle</tissue>
    </source>
</reference>
<dbReference type="GO" id="GO:0000981">
    <property type="term" value="F:DNA-binding transcription factor activity, RNA polymerase II-specific"/>
    <property type="evidence" value="ECO:0007669"/>
    <property type="project" value="TreeGrafter"/>
</dbReference>